<feature type="transmembrane region" description="Helical" evidence="9">
    <location>
        <begin position="54"/>
        <end position="73"/>
    </location>
</feature>
<evidence type="ECO:0000256" key="5">
    <source>
        <dbReference type="ARBA" id="ARBA00022692"/>
    </source>
</evidence>
<feature type="compositionally biased region" description="Low complexity" evidence="8">
    <location>
        <begin position="151"/>
        <end position="174"/>
    </location>
</feature>
<gene>
    <name evidence="10" type="ORF">AVDCRST_MAG90-2432</name>
</gene>
<keyword evidence="7 9" id="KW-0472">Membrane</keyword>
<feature type="transmembrane region" description="Helical" evidence="9">
    <location>
        <begin position="316"/>
        <end position="335"/>
    </location>
</feature>
<evidence type="ECO:0000256" key="1">
    <source>
        <dbReference type="ARBA" id="ARBA00004651"/>
    </source>
</evidence>
<dbReference type="GO" id="GO:0005886">
    <property type="term" value="C:plasma membrane"/>
    <property type="evidence" value="ECO:0007669"/>
    <property type="project" value="UniProtKB-SubCell"/>
</dbReference>
<feature type="region of interest" description="Disordered" evidence="8">
    <location>
        <begin position="148"/>
        <end position="174"/>
    </location>
</feature>
<feature type="non-terminal residue" evidence="10">
    <location>
        <position position="444"/>
    </location>
</feature>
<feature type="transmembrane region" description="Helical" evidence="9">
    <location>
        <begin position="289"/>
        <end position="309"/>
    </location>
</feature>
<dbReference type="AlphaFoldDB" id="A0A6J4M667"/>
<dbReference type="EMBL" id="CADCUC010000487">
    <property type="protein sequence ID" value="CAA9350933.1"/>
    <property type="molecule type" value="Genomic_DNA"/>
</dbReference>
<sequence length="444" mass="47600">MPLALEFAPMAEATVPVPQAQVPPAETPKPSSMMTLAIAVVVVAALAFGKDVFIPIVLAVLLSFVLAPFVDLLRRLHLPRAPAVIVAAIVALGVILGLAAVIGMQVAELANDLPQYRTTVQRKVESLKGGVFTRASDIVKDLGREIDRATEGPATPGTSAPPAAGPAPAADKPIPVEVRQPDMTPVEVARRFLLPALEPVATGFITVIVVIFILMQREDLRDRMIRLFGSNDLHRTTAAMDDAARRLSKYFLTQLALNSCFGIVIGLGLWLIGVPSPILWGAVAALSRFIPYVGAIVAGALPLALAAAVDPTGWSMALSVFALFIVLEPLMGHVVEPLVYGQSTGLSPFAVVVSAIFWTWLWGPIGLLISTPLTVCLVVLGRHVERLEFLDVLLGDRPALTPIENFYQRMLAGDPDEAMEHAELLLKERSLSSYYDEVSLKGLQ</sequence>
<keyword evidence="3" id="KW-0813">Transport</keyword>
<evidence type="ECO:0000256" key="4">
    <source>
        <dbReference type="ARBA" id="ARBA00022475"/>
    </source>
</evidence>
<evidence type="ECO:0000313" key="10">
    <source>
        <dbReference type="EMBL" id="CAA9350933.1"/>
    </source>
</evidence>
<evidence type="ECO:0000256" key="8">
    <source>
        <dbReference type="SAM" id="MobiDB-lite"/>
    </source>
</evidence>
<evidence type="ECO:0000256" key="3">
    <source>
        <dbReference type="ARBA" id="ARBA00022448"/>
    </source>
</evidence>
<dbReference type="PANTHER" id="PTHR21716:SF53">
    <property type="entry name" value="PERMEASE PERM-RELATED"/>
    <property type="match status" value="1"/>
</dbReference>
<dbReference type="Pfam" id="PF01594">
    <property type="entry name" value="AI-2E_transport"/>
    <property type="match status" value="2"/>
</dbReference>
<feature type="transmembrane region" description="Helical" evidence="9">
    <location>
        <begin position="85"/>
        <end position="107"/>
    </location>
</feature>
<comment type="similarity">
    <text evidence="2">Belongs to the autoinducer-2 exporter (AI-2E) (TC 2.A.86) family.</text>
</comment>
<evidence type="ECO:0000256" key="6">
    <source>
        <dbReference type="ARBA" id="ARBA00022989"/>
    </source>
</evidence>
<feature type="transmembrane region" description="Helical" evidence="9">
    <location>
        <begin position="255"/>
        <end position="283"/>
    </location>
</feature>
<comment type="subcellular location">
    <subcellularLocation>
        <location evidence="1">Cell membrane</location>
        <topology evidence="1">Multi-pass membrane protein</topology>
    </subcellularLocation>
</comment>
<evidence type="ECO:0000256" key="9">
    <source>
        <dbReference type="SAM" id="Phobius"/>
    </source>
</evidence>
<evidence type="ECO:0000256" key="7">
    <source>
        <dbReference type="ARBA" id="ARBA00023136"/>
    </source>
</evidence>
<dbReference type="PANTHER" id="PTHR21716">
    <property type="entry name" value="TRANSMEMBRANE PROTEIN"/>
    <property type="match status" value="1"/>
</dbReference>
<feature type="transmembrane region" description="Helical" evidence="9">
    <location>
        <begin position="355"/>
        <end position="380"/>
    </location>
</feature>
<proteinExistence type="inferred from homology"/>
<keyword evidence="6 9" id="KW-1133">Transmembrane helix</keyword>
<accession>A0A6J4M667</accession>
<feature type="transmembrane region" description="Helical" evidence="9">
    <location>
        <begin position="192"/>
        <end position="215"/>
    </location>
</feature>
<dbReference type="InterPro" id="IPR002549">
    <property type="entry name" value="AI-2E-like"/>
</dbReference>
<name>A0A6J4M667_9HYPH</name>
<reference evidence="10" key="1">
    <citation type="submission" date="2020-02" db="EMBL/GenBank/DDBJ databases">
        <authorList>
            <person name="Meier V. D."/>
        </authorList>
    </citation>
    <scope>NUCLEOTIDE SEQUENCE</scope>
    <source>
        <strain evidence="10">AVDCRST_MAG90</strain>
    </source>
</reference>
<keyword evidence="5 9" id="KW-0812">Transmembrane</keyword>
<organism evidence="10">
    <name type="scientific">uncultured Microvirga sp</name>
    <dbReference type="NCBI Taxonomy" id="412392"/>
    <lineage>
        <taxon>Bacteria</taxon>
        <taxon>Pseudomonadati</taxon>
        <taxon>Pseudomonadota</taxon>
        <taxon>Alphaproteobacteria</taxon>
        <taxon>Hyphomicrobiales</taxon>
        <taxon>Methylobacteriaceae</taxon>
        <taxon>Microvirga</taxon>
        <taxon>environmental samples</taxon>
    </lineage>
</organism>
<dbReference type="GO" id="GO:0055085">
    <property type="term" value="P:transmembrane transport"/>
    <property type="evidence" value="ECO:0007669"/>
    <property type="project" value="TreeGrafter"/>
</dbReference>
<keyword evidence="4" id="KW-1003">Cell membrane</keyword>
<protein>
    <submittedName>
        <fullName evidence="10">UPF0118 membrane protein Mext_3812</fullName>
    </submittedName>
</protein>
<evidence type="ECO:0000256" key="2">
    <source>
        <dbReference type="ARBA" id="ARBA00009773"/>
    </source>
</evidence>